<evidence type="ECO:0000256" key="1">
    <source>
        <dbReference type="ARBA" id="ARBA00022723"/>
    </source>
</evidence>
<feature type="signal peptide" evidence="5">
    <location>
        <begin position="1"/>
        <end position="29"/>
    </location>
</feature>
<keyword evidence="1 4" id="KW-0479">Metal-binding</keyword>
<evidence type="ECO:0000259" key="6">
    <source>
        <dbReference type="PROSITE" id="PS51007"/>
    </source>
</evidence>
<reference evidence="7" key="1">
    <citation type="submission" date="2023-09" db="EMBL/GenBank/DDBJ databases">
        <authorList>
            <consortium name="CW5 consortium"/>
            <person name="Lu C.-W."/>
        </authorList>
    </citation>
    <scope>NUCLEOTIDE SEQUENCE</scope>
    <source>
        <strain evidence="7">KPS</strain>
    </source>
</reference>
<dbReference type="InterPro" id="IPR036280">
    <property type="entry name" value="Multihaem_cyt_sf"/>
</dbReference>
<dbReference type="RefSeq" id="WP_309542213.1">
    <property type="nucleotide sequence ID" value="NZ_CP133659.1"/>
</dbReference>
<evidence type="ECO:0000256" key="3">
    <source>
        <dbReference type="ARBA" id="ARBA00023004"/>
    </source>
</evidence>
<evidence type="ECO:0000313" key="8">
    <source>
        <dbReference type="Proteomes" id="UP001180616"/>
    </source>
</evidence>
<dbReference type="PROSITE" id="PS51007">
    <property type="entry name" value="CYTC"/>
    <property type="match status" value="1"/>
</dbReference>
<protein>
    <recommendedName>
        <fullName evidence="6">Cytochrome c domain-containing protein</fullName>
    </recommendedName>
</protein>
<dbReference type="SUPFAM" id="SSF48695">
    <property type="entry name" value="Multiheme cytochromes"/>
    <property type="match status" value="1"/>
</dbReference>
<keyword evidence="4" id="KW-0349">Heme</keyword>
<keyword evidence="3 4" id="KW-0408">Iron</keyword>
<dbReference type="EMBL" id="CP133659">
    <property type="protein sequence ID" value="WMW66310.1"/>
    <property type="molecule type" value="Genomic_DNA"/>
</dbReference>
<organism evidence="7 8">
    <name type="scientific">Nitratidesulfovibrio liaohensis</name>
    <dbReference type="NCBI Taxonomy" id="2604158"/>
    <lineage>
        <taxon>Bacteria</taxon>
        <taxon>Pseudomonadati</taxon>
        <taxon>Thermodesulfobacteriota</taxon>
        <taxon>Desulfovibrionia</taxon>
        <taxon>Desulfovibrionales</taxon>
        <taxon>Desulfovibrionaceae</taxon>
        <taxon>Nitratidesulfovibrio</taxon>
    </lineage>
</organism>
<dbReference type="Proteomes" id="UP001180616">
    <property type="component" value="Chromosome"/>
</dbReference>
<dbReference type="PANTHER" id="PTHR35038:SF8">
    <property type="entry name" value="C-TYPE POLYHEME CYTOCHROME OMCC"/>
    <property type="match status" value="1"/>
</dbReference>
<feature type="domain" description="Cytochrome c" evidence="6">
    <location>
        <begin position="232"/>
        <end position="326"/>
    </location>
</feature>
<dbReference type="InterPro" id="IPR009056">
    <property type="entry name" value="Cyt_c-like_dom"/>
</dbReference>
<keyword evidence="8" id="KW-1185">Reference proteome</keyword>
<feature type="chain" id="PRO_5045859419" description="Cytochrome c domain-containing protein" evidence="5">
    <location>
        <begin position="30"/>
        <end position="518"/>
    </location>
</feature>
<dbReference type="Gene3D" id="1.10.1130.10">
    <property type="entry name" value="Flavocytochrome C3, Chain A"/>
    <property type="match status" value="3"/>
</dbReference>
<evidence type="ECO:0000256" key="4">
    <source>
        <dbReference type="PROSITE-ProRule" id="PRU00433"/>
    </source>
</evidence>
<dbReference type="InterPro" id="IPR051829">
    <property type="entry name" value="Multiheme_Cytochr_ET"/>
</dbReference>
<dbReference type="InterPro" id="IPR023155">
    <property type="entry name" value="Cyt_c-552/4"/>
</dbReference>
<sequence>MNRRGKKSKILVLALAALVMGVCATHAVAAQGGKGEVKASPKQLLYKPAVSVAGQEGADFVGVKACAQCHTNEHAAWLKTGHANMLQPIRPELVKADFYDVEVAFEGVEVEDAQKNKTKINPKVRLHREGDDFQVILADVDNPQNTQAYTVTEVLGGTWEQQFYIQVGKNVFPSPVRFVIKDGQWRKAAFASFWWVADGTPDGRPWRPEEMPARETTDMQCNGCHTTGFKVAKDDKGTYAFSMADRSITCEACHGPGSKHVAEPNKGNIANPSKLGTLQQEQLCGQCHIRVTNKKNKDLPYPTGFVAGMTDLQDRVEFWTYSTKPGNFFPNEDASKNRQQYHDTMRSDHVRSGVTCIACHGGHSPGMSMNLMRVDRSQACASCHPAQQAMFEGSAHQKKGVTCADCHMAKMGNRAGATQKTPKAPVDVTAHTMLPVLPGKADDYKMRSSCEGCHKDAQRNANGAKMQGLREVVAAGVAALTAGKPTAKQAEVLRLLREDGSLGAHNPEKAAKLLGLSK</sequence>
<accession>A0ABY9R3H8</accession>
<dbReference type="Pfam" id="PF13435">
    <property type="entry name" value="Cytochrome_C554"/>
    <property type="match status" value="2"/>
</dbReference>
<gene>
    <name evidence="7" type="ORF">KPS_000876</name>
</gene>
<name>A0ABY9R3H8_9BACT</name>
<dbReference type="PANTHER" id="PTHR35038">
    <property type="entry name" value="DISSIMILATORY SULFITE REDUCTASE SIRA"/>
    <property type="match status" value="1"/>
</dbReference>
<keyword evidence="2 5" id="KW-0732">Signal</keyword>
<evidence type="ECO:0000256" key="2">
    <source>
        <dbReference type="ARBA" id="ARBA00022729"/>
    </source>
</evidence>
<evidence type="ECO:0000256" key="5">
    <source>
        <dbReference type="SAM" id="SignalP"/>
    </source>
</evidence>
<proteinExistence type="predicted"/>
<evidence type="ECO:0000313" key="7">
    <source>
        <dbReference type="EMBL" id="WMW66310.1"/>
    </source>
</evidence>